<dbReference type="Gene3D" id="1.20.1280.50">
    <property type="match status" value="1"/>
</dbReference>
<dbReference type="Gene3D" id="3.80.10.10">
    <property type="entry name" value="Ribonuclease Inhibitor"/>
    <property type="match status" value="1"/>
</dbReference>
<evidence type="ECO:0000259" key="3">
    <source>
        <dbReference type="Pfam" id="PF24758"/>
    </source>
</evidence>
<accession>A0A830B5U8</accession>
<feature type="domain" description="F-box/LRR-repeat protein 15/At3g58940/PEG3-like LRR" evidence="3">
    <location>
        <begin position="166"/>
        <end position="318"/>
    </location>
</feature>
<dbReference type="SUPFAM" id="SSF52047">
    <property type="entry name" value="RNI-like"/>
    <property type="match status" value="1"/>
</dbReference>
<dbReference type="PANTHER" id="PTHR31900:SF32">
    <property type="entry name" value="F-BOX_RNI_FBD-LIKE DOMAIN PROTEIN"/>
    <property type="match status" value="1"/>
</dbReference>
<dbReference type="EMBL" id="BMAC01000014">
    <property type="protein sequence ID" value="GFP79974.1"/>
    <property type="molecule type" value="Genomic_DNA"/>
</dbReference>
<evidence type="ECO:0000313" key="4">
    <source>
        <dbReference type="EMBL" id="GFP79974.1"/>
    </source>
</evidence>
<dbReference type="InterPro" id="IPR055411">
    <property type="entry name" value="LRR_FXL15/At3g58940/PEG3-like"/>
</dbReference>
<feature type="compositionally biased region" description="Acidic residues" evidence="1">
    <location>
        <begin position="26"/>
        <end position="37"/>
    </location>
</feature>
<evidence type="ECO:0000256" key="1">
    <source>
        <dbReference type="SAM" id="MobiDB-lite"/>
    </source>
</evidence>
<dbReference type="Proteomes" id="UP000653305">
    <property type="component" value="Unassembled WGS sequence"/>
</dbReference>
<protein>
    <submittedName>
        <fullName evidence="4">Putative F-box/LRR-repeat protein at5g02930</fullName>
    </submittedName>
</protein>
<sequence length="509" mass="58504">MRKTSIWEKDFGGGDEVREDEMKELGDDDDGELECSTENEVRGGEEFWEEESNSVENNGKTVSFSPSNKRAKEMLTDRLSALPDCLLIHILSYLGVKRAAITSVLSRRWQSLWAELPKLDFRESCTEKTCNLLSWVHRTLVLRTGNYLDELHISMSYDDCFASDVNTWVEFAVRNKVKQLHMELHARTGVFYTLPQVIYSCSSMTRLWLQRCIVAPEKSISWKHLTELEIQDVELHEHVIQKILSGGPVLSRLYLSGCWGFEHLDIDSQSLHYLTIEDRDDEHTGLFLEISAPYIRYLDISPFLIERKEVRITNVPSLIYADIQFHITDIGVSEEEMIDMINFFEDIKHVKELRVGCQCIQVLSKLAESGWQLPKSKRERLTVEAWRDGNGISGIVVLLESSPNLETLVIRCHDEYEEIDWGPLTRCDLACDLLRLKTVELTNYADPNIHGEPMLTMARILLQRATALEEMVVEAFGNLTEFPSVFLDISEELLNYPRSSQKAVVVLHP</sequence>
<dbReference type="InterPro" id="IPR050232">
    <property type="entry name" value="FBL13/AtMIF1-like"/>
</dbReference>
<feature type="region of interest" description="Disordered" evidence="1">
    <location>
        <begin position="1"/>
        <end position="48"/>
    </location>
</feature>
<name>A0A830B5U8_9LAMI</name>
<dbReference type="InterPro" id="IPR036047">
    <property type="entry name" value="F-box-like_dom_sf"/>
</dbReference>
<proteinExistence type="predicted"/>
<dbReference type="InterPro" id="IPR032675">
    <property type="entry name" value="LRR_dom_sf"/>
</dbReference>
<keyword evidence="5" id="KW-1185">Reference proteome</keyword>
<comment type="caution">
    <text evidence="4">The sequence shown here is derived from an EMBL/GenBank/DDBJ whole genome shotgun (WGS) entry which is preliminary data.</text>
</comment>
<dbReference type="Pfam" id="PF24758">
    <property type="entry name" value="LRR_At5g56370"/>
    <property type="match status" value="1"/>
</dbReference>
<dbReference type="CDD" id="cd22160">
    <property type="entry name" value="F-box_AtFBL13-like"/>
    <property type="match status" value="1"/>
</dbReference>
<dbReference type="Pfam" id="PF00646">
    <property type="entry name" value="F-box"/>
    <property type="match status" value="1"/>
</dbReference>
<evidence type="ECO:0000259" key="2">
    <source>
        <dbReference type="Pfam" id="PF00646"/>
    </source>
</evidence>
<dbReference type="InterPro" id="IPR001810">
    <property type="entry name" value="F-box_dom"/>
</dbReference>
<feature type="domain" description="F-box" evidence="2">
    <location>
        <begin position="79"/>
        <end position="117"/>
    </location>
</feature>
<reference evidence="4" key="1">
    <citation type="submission" date="2020-07" db="EMBL/GenBank/DDBJ databases">
        <title>Ethylene signaling mediates host invasion by parasitic plants.</title>
        <authorList>
            <person name="Yoshida S."/>
        </authorList>
    </citation>
    <scope>NUCLEOTIDE SEQUENCE</scope>
    <source>
        <strain evidence="4">Okayama</strain>
    </source>
</reference>
<organism evidence="4 5">
    <name type="scientific">Phtheirospermum japonicum</name>
    <dbReference type="NCBI Taxonomy" id="374723"/>
    <lineage>
        <taxon>Eukaryota</taxon>
        <taxon>Viridiplantae</taxon>
        <taxon>Streptophyta</taxon>
        <taxon>Embryophyta</taxon>
        <taxon>Tracheophyta</taxon>
        <taxon>Spermatophyta</taxon>
        <taxon>Magnoliopsida</taxon>
        <taxon>eudicotyledons</taxon>
        <taxon>Gunneridae</taxon>
        <taxon>Pentapetalae</taxon>
        <taxon>asterids</taxon>
        <taxon>lamiids</taxon>
        <taxon>Lamiales</taxon>
        <taxon>Orobanchaceae</taxon>
        <taxon>Orobanchaceae incertae sedis</taxon>
        <taxon>Phtheirospermum</taxon>
    </lineage>
</organism>
<feature type="compositionally biased region" description="Basic and acidic residues" evidence="1">
    <location>
        <begin position="1"/>
        <end position="25"/>
    </location>
</feature>
<dbReference type="AlphaFoldDB" id="A0A830B5U8"/>
<evidence type="ECO:0000313" key="5">
    <source>
        <dbReference type="Proteomes" id="UP000653305"/>
    </source>
</evidence>
<dbReference type="SUPFAM" id="SSF81383">
    <property type="entry name" value="F-box domain"/>
    <property type="match status" value="1"/>
</dbReference>
<dbReference type="InterPro" id="IPR053781">
    <property type="entry name" value="F-box_AtFBL13-like"/>
</dbReference>
<dbReference type="OrthoDB" id="1304294at2759"/>
<gene>
    <name evidence="4" type="ORF">PHJA_000140800</name>
</gene>
<dbReference type="PANTHER" id="PTHR31900">
    <property type="entry name" value="F-BOX/RNI SUPERFAMILY PROTEIN-RELATED"/>
    <property type="match status" value="1"/>
</dbReference>